<dbReference type="GO" id="GO:0004602">
    <property type="term" value="F:glutathione peroxidase activity"/>
    <property type="evidence" value="ECO:0007669"/>
    <property type="project" value="UniProtKB-EC"/>
</dbReference>
<evidence type="ECO:0000256" key="2">
    <source>
        <dbReference type="ARBA" id="ARBA00004613"/>
    </source>
</evidence>
<dbReference type="InterPro" id="IPR036249">
    <property type="entry name" value="Thioredoxin-like_sf"/>
</dbReference>
<keyword evidence="5" id="KW-0964">Secreted</keyword>
<dbReference type="InterPro" id="IPR029759">
    <property type="entry name" value="GPX_AS"/>
</dbReference>
<protein>
    <recommendedName>
        <fullName evidence="4 11">Glutathione peroxidase</fullName>
    </recommendedName>
</protein>
<evidence type="ECO:0000256" key="7">
    <source>
        <dbReference type="ARBA" id="ARBA00022729"/>
    </source>
</evidence>
<name>A0A8S1H415_9PELO</name>
<evidence type="ECO:0000256" key="11">
    <source>
        <dbReference type="RuleBase" id="RU000499"/>
    </source>
</evidence>
<reference evidence="14" key="1">
    <citation type="submission" date="2020-10" db="EMBL/GenBank/DDBJ databases">
        <authorList>
            <person name="Kikuchi T."/>
        </authorList>
    </citation>
    <scope>NUCLEOTIDE SEQUENCE</scope>
    <source>
        <strain evidence="14">NKZ352</strain>
    </source>
</reference>
<dbReference type="PROSITE" id="PS00763">
    <property type="entry name" value="GLUTATHIONE_PEROXID_2"/>
    <property type="match status" value="1"/>
</dbReference>
<evidence type="ECO:0000313" key="15">
    <source>
        <dbReference type="Proteomes" id="UP000835052"/>
    </source>
</evidence>
<evidence type="ECO:0000256" key="12">
    <source>
        <dbReference type="SAM" id="SignalP"/>
    </source>
</evidence>
<evidence type="ECO:0000256" key="8">
    <source>
        <dbReference type="ARBA" id="ARBA00023002"/>
    </source>
</evidence>
<dbReference type="GO" id="GO:0005576">
    <property type="term" value="C:extracellular region"/>
    <property type="evidence" value="ECO:0007669"/>
    <property type="project" value="UniProtKB-SubCell"/>
</dbReference>
<dbReference type="FunFam" id="3.40.30.10:FF:000283">
    <property type="entry name" value="Glutathione peroxidase"/>
    <property type="match status" value="1"/>
</dbReference>
<dbReference type="PROSITE" id="PS51352">
    <property type="entry name" value="THIOREDOXIN_2"/>
    <property type="match status" value="1"/>
</dbReference>
<dbReference type="PANTHER" id="PTHR11592:SF88">
    <property type="entry name" value="GLUTATHIONE PEROXIDASE-RELATED"/>
    <property type="match status" value="1"/>
</dbReference>
<dbReference type="EMBL" id="CAJGYM010000019">
    <property type="protein sequence ID" value="CAD6191016.1"/>
    <property type="molecule type" value="Genomic_DNA"/>
</dbReference>
<evidence type="ECO:0000313" key="14">
    <source>
        <dbReference type="EMBL" id="CAD6191016.1"/>
    </source>
</evidence>
<dbReference type="OrthoDB" id="446890at2759"/>
<dbReference type="CDD" id="cd00340">
    <property type="entry name" value="GSH_Peroxidase"/>
    <property type="match status" value="1"/>
</dbReference>
<dbReference type="PIRSF" id="PIRSF000303">
    <property type="entry name" value="Glutathion_perox"/>
    <property type="match status" value="1"/>
</dbReference>
<evidence type="ECO:0000256" key="10">
    <source>
        <dbReference type="PIRSR" id="PIRSR000303-1"/>
    </source>
</evidence>
<evidence type="ECO:0000256" key="9">
    <source>
        <dbReference type="ARBA" id="ARBA00023180"/>
    </source>
</evidence>
<sequence length="225" mass="25872">MASLVLLLALAALAYAQPGPKMIDESTRWSQCRDANQSIYDFQVETLQGEYTDLRQYKGQVLLVINVATFCAYTQQYTDFNGIIDKYQSQGFTILAFPCNQFYLQEPAENHELMNGITYVRPGNGWKPHQNLHIYGKLEVNGEAHHPLYEFLKETCPQTIDKIGKTDELMYNPVRASDITWNFEKFLIDRNGQPRFRFHPTAWSHGDTVTPFIEQLLAEPVNRSA</sequence>
<comment type="caution">
    <text evidence="14">The sequence shown here is derived from an EMBL/GenBank/DDBJ whole genome shotgun (WGS) entry which is preliminary data.</text>
</comment>
<keyword evidence="9" id="KW-0325">Glycoprotein</keyword>
<feature type="domain" description="Thioredoxin" evidence="13">
    <location>
        <begin position="33"/>
        <end position="218"/>
    </location>
</feature>
<dbReference type="InterPro" id="IPR000889">
    <property type="entry name" value="Glutathione_peroxidase"/>
</dbReference>
<evidence type="ECO:0000256" key="4">
    <source>
        <dbReference type="ARBA" id="ARBA00012310"/>
    </source>
</evidence>
<dbReference type="PROSITE" id="PS51355">
    <property type="entry name" value="GLUTATHIONE_PEROXID_3"/>
    <property type="match status" value="1"/>
</dbReference>
<dbReference type="Gene3D" id="3.40.30.10">
    <property type="entry name" value="Glutaredoxin"/>
    <property type="match status" value="1"/>
</dbReference>
<comment type="catalytic activity">
    <reaction evidence="1">
        <text>2 glutathione + H2O2 = glutathione disulfide + 2 H2O</text>
        <dbReference type="Rhea" id="RHEA:16833"/>
        <dbReference type="ChEBI" id="CHEBI:15377"/>
        <dbReference type="ChEBI" id="CHEBI:16240"/>
        <dbReference type="ChEBI" id="CHEBI:57925"/>
        <dbReference type="ChEBI" id="CHEBI:58297"/>
        <dbReference type="EC" id="1.11.1.9"/>
    </reaction>
</comment>
<feature type="chain" id="PRO_5035792848" description="Glutathione peroxidase" evidence="12">
    <location>
        <begin position="17"/>
        <end position="225"/>
    </location>
</feature>
<evidence type="ECO:0000259" key="13">
    <source>
        <dbReference type="PROSITE" id="PS51352"/>
    </source>
</evidence>
<dbReference type="PRINTS" id="PR01011">
    <property type="entry name" value="GLUTPROXDASE"/>
</dbReference>
<dbReference type="InterPro" id="IPR013766">
    <property type="entry name" value="Thioredoxin_domain"/>
</dbReference>
<gene>
    <name evidence="14" type="ORF">CAUJ_LOCUS6935</name>
</gene>
<evidence type="ECO:0000256" key="5">
    <source>
        <dbReference type="ARBA" id="ARBA00022525"/>
    </source>
</evidence>
<dbReference type="Pfam" id="PF00255">
    <property type="entry name" value="GSHPx"/>
    <property type="match status" value="1"/>
</dbReference>
<dbReference type="GO" id="GO:0006979">
    <property type="term" value="P:response to oxidative stress"/>
    <property type="evidence" value="ECO:0007669"/>
    <property type="project" value="InterPro"/>
</dbReference>
<dbReference type="SUPFAM" id="SSF52833">
    <property type="entry name" value="Thioredoxin-like"/>
    <property type="match status" value="1"/>
</dbReference>
<keyword evidence="6 11" id="KW-0575">Peroxidase</keyword>
<feature type="signal peptide" evidence="12">
    <location>
        <begin position="1"/>
        <end position="16"/>
    </location>
</feature>
<keyword evidence="15" id="KW-1185">Reference proteome</keyword>
<keyword evidence="7 12" id="KW-0732">Signal</keyword>
<dbReference type="PANTHER" id="PTHR11592">
    <property type="entry name" value="GLUTATHIONE PEROXIDASE"/>
    <property type="match status" value="1"/>
</dbReference>
<comment type="similarity">
    <text evidence="3 11">Belongs to the glutathione peroxidase family.</text>
</comment>
<organism evidence="14 15">
    <name type="scientific">Caenorhabditis auriculariae</name>
    <dbReference type="NCBI Taxonomy" id="2777116"/>
    <lineage>
        <taxon>Eukaryota</taxon>
        <taxon>Metazoa</taxon>
        <taxon>Ecdysozoa</taxon>
        <taxon>Nematoda</taxon>
        <taxon>Chromadorea</taxon>
        <taxon>Rhabditida</taxon>
        <taxon>Rhabditina</taxon>
        <taxon>Rhabditomorpha</taxon>
        <taxon>Rhabditoidea</taxon>
        <taxon>Rhabditidae</taxon>
        <taxon>Peloderinae</taxon>
        <taxon>Caenorhabditis</taxon>
    </lineage>
</organism>
<evidence type="ECO:0000256" key="3">
    <source>
        <dbReference type="ARBA" id="ARBA00006926"/>
    </source>
</evidence>
<feature type="active site" evidence="10">
    <location>
        <position position="71"/>
    </location>
</feature>
<dbReference type="PROSITE" id="PS00460">
    <property type="entry name" value="GLUTATHIONE_PEROXID_1"/>
    <property type="match status" value="1"/>
</dbReference>
<evidence type="ECO:0000256" key="1">
    <source>
        <dbReference type="ARBA" id="ARBA00000217"/>
    </source>
</evidence>
<dbReference type="Proteomes" id="UP000835052">
    <property type="component" value="Unassembled WGS sequence"/>
</dbReference>
<comment type="subcellular location">
    <subcellularLocation>
        <location evidence="2">Secreted</location>
    </subcellularLocation>
</comment>
<dbReference type="AlphaFoldDB" id="A0A8S1H415"/>
<evidence type="ECO:0000256" key="6">
    <source>
        <dbReference type="ARBA" id="ARBA00022559"/>
    </source>
</evidence>
<proteinExistence type="inferred from homology"/>
<dbReference type="InterPro" id="IPR029760">
    <property type="entry name" value="GPX_CS"/>
</dbReference>
<keyword evidence="8 11" id="KW-0560">Oxidoreductase</keyword>
<accession>A0A8S1H415</accession>